<organism evidence="1 2">
    <name type="scientific">Pristionchus mayeri</name>
    <dbReference type="NCBI Taxonomy" id="1317129"/>
    <lineage>
        <taxon>Eukaryota</taxon>
        <taxon>Metazoa</taxon>
        <taxon>Ecdysozoa</taxon>
        <taxon>Nematoda</taxon>
        <taxon>Chromadorea</taxon>
        <taxon>Rhabditida</taxon>
        <taxon>Rhabditina</taxon>
        <taxon>Diplogasteromorpha</taxon>
        <taxon>Diplogasteroidea</taxon>
        <taxon>Neodiplogasteridae</taxon>
        <taxon>Pristionchus</taxon>
    </lineage>
</organism>
<feature type="non-terminal residue" evidence="1">
    <location>
        <position position="1"/>
    </location>
</feature>
<evidence type="ECO:0000313" key="2">
    <source>
        <dbReference type="Proteomes" id="UP001328107"/>
    </source>
</evidence>
<reference evidence="2" key="1">
    <citation type="submission" date="2022-10" db="EMBL/GenBank/DDBJ databases">
        <title>Genome assembly of Pristionchus species.</title>
        <authorList>
            <person name="Yoshida K."/>
            <person name="Sommer R.J."/>
        </authorList>
    </citation>
    <scope>NUCLEOTIDE SEQUENCE [LARGE SCALE GENOMIC DNA]</scope>
    <source>
        <strain evidence="2">RS5460</strain>
    </source>
</reference>
<evidence type="ECO:0000313" key="1">
    <source>
        <dbReference type="EMBL" id="GMR34462.1"/>
    </source>
</evidence>
<dbReference type="AlphaFoldDB" id="A0AAN4Z4P0"/>
<proteinExistence type="predicted"/>
<comment type="caution">
    <text evidence="1">The sequence shown here is derived from an EMBL/GenBank/DDBJ whole genome shotgun (WGS) entry which is preliminary data.</text>
</comment>
<dbReference type="EMBL" id="BTRK01000002">
    <property type="protein sequence ID" value="GMR34462.1"/>
    <property type="molecule type" value="Genomic_DNA"/>
</dbReference>
<protein>
    <submittedName>
        <fullName evidence="1">Uncharacterized protein</fullName>
    </submittedName>
</protein>
<keyword evidence="2" id="KW-1185">Reference proteome</keyword>
<gene>
    <name evidence="1" type="ORF">PMAYCL1PPCAC_04657</name>
</gene>
<name>A0AAN4Z4P0_9BILA</name>
<feature type="non-terminal residue" evidence="1">
    <location>
        <position position="93"/>
    </location>
</feature>
<accession>A0AAN4Z4P0</accession>
<sequence length="93" mass="10148">GVWECDAALDRCVIFDSMWIADYMKLDAAKDTKMADYVNETVDSFLTTGKVYGKACMSQRDCDTLKLKKADVCISAEGAGECYCTTDKCTGSG</sequence>
<dbReference type="Proteomes" id="UP001328107">
    <property type="component" value="Unassembled WGS sequence"/>
</dbReference>